<dbReference type="SUPFAM" id="SSF50156">
    <property type="entry name" value="PDZ domain-like"/>
    <property type="match status" value="1"/>
</dbReference>
<dbReference type="PANTHER" id="PTHR32060">
    <property type="entry name" value="TAIL-SPECIFIC PROTEASE"/>
    <property type="match status" value="1"/>
</dbReference>
<dbReference type="PANTHER" id="PTHR32060:SF22">
    <property type="entry name" value="CARBOXYL-TERMINAL-PROCESSING PEPTIDASE 3, CHLOROPLASTIC"/>
    <property type="match status" value="1"/>
</dbReference>
<dbReference type="OrthoDB" id="43580at2759"/>
<dbReference type="Pfam" id="PF17820">
    <property type="entry name" value="PDZ_6"/>
    <property type="match status" value="1"/>
</dbReference>
<dbReference type="InterPro" id="IPR041489">
    <property type="entry name" value="PDZ_6"/>
</dbReference>
<dbReference type="EMBL" id="CM017872">
    <property type="protein sequence ID" value="KAG1327281.1"/>
    <property type="molecule type" value="Genomic_DNA"/>
</dbReference>
<dbReference type="Gene3D" id="2.30.42.10">
    <property type="match status" value="1"/>
</dbReference>
<dbReference type="GO" id="GO:0004175">
    <property type="term" value="F:endopeptidase activity"/>
    <property type="evidence" value="ECO:0007669"/>
    <property type="project" value="TreeGrafter"/>
</dbReference>
<reference evidence="2" key="2">
    <citation type="submission" date="2019-07" db="EMBL/GenBank/DDBJ databases">
        <authorList>
            <person name="Yang Y."/>
            <person name="Bocs S."/>
            <person name="Baudouin L."/>
        </authorList>
    </citation>
    <scope>NUCLEOTIDE SEQUENCE</scope>
    <source>
        <tissue evidence="2">Spear leaf of Hainan Tall coconut</tissue>
    </source>
</reference>
<keyword evidence="3" id="KW-1185">Reference proteome</keyword>
<evidence type="ECO:0000313" key="2">
    <source>
        <dbReference type="EMBL" id="KAG1327281.1"/>
    </source>
</evidence>
<dbReference type="PROSITE" id="PS50106">
    <property type="entry name" value="PDZ"/>
    <property type="match status" value="1"/>
</dbReference>
<name>A0A8K0MUR5_COCNU</name>
<organism evidence="2 3">
    <name type="scientific">Cocos nucifera</name>
    <name type="common">Coconut palm</name>
    <dbReference type="NCBI Taxonomy" id="13894"/>
    <lineage>
        <taxon>Eukaryota</taxon>
        <taxon>Viridiplantae</taxon>
        <taxon>Streptophyta</taxon>
        <taxon>Embryophyta</taxon>
        <taxon>Tracheophyta</taxon>
        <taxon>Spermatophyta</taxon>
        <taxon>Magnoliopsida</taxon>
        <taxon>Liliopsida</taxon>
        <taxon>Arecaceae</taxon>
        <taxon>Arecoideae</taxon>
        <taxon>Cocoseae</taxon>
        <taxon>Attaleinae</taxon>
        <taxon>Cocos</taxon>
    </lineage>
</organism>
<dbReference type="AlphaFoldDB" id="A0A8K0MUR5"/>
<feature type="domain" description="PDZ" evidence="1">
    <location>
        <begin position="185"/>
        <end position="227"/>
    </location>
</feature>
<comment type="caution">
    <text evidence="2">The sequence shown here is derived from an EMBL/GenBank/DDBJ whole genome shotgun (WGS) entry which is preliminary data.</text>
</comment>
<evidence type="ECO:0000259" key="1">
    <source>
        <dbReference type="PROSITE" id="PS50106"/>
    </source>
</evidence>
<evidence type="ECO:0000313" key="3">
    <source>
        <dbReference type="Proteomes" id="UP000797356"/>
    </source>
</evidence>
<dbReference type="CDD" id="cd06782">
    <property type="entry name" value="cpPDZ_CPP-like"/>
    <property type="match status" value="1"/>
</dbReference>
<dbReference type="Gene3D" id="3.30.750.44">
    <property type="match status" value="1"/>
</dbReference>
<accession>A0A8K0MUR5</accession>
<dbReference type="InterPro" id="IPR036034">
    <property type="entry name" value="PDZ_sf"/>
</dbReference>
<proteinExistence type="predicted"/>
<dbReference type="SMART" id="SM00228">
    <property type="entry name" value="PDZ"/>
    <property type="match status" value="1"/>
</dbReference>
<sequence length="265" mass="28941">MESLYPKGELRLRNLSSAPLFELPKPPRRALIPFQFRSGPKLRIRSEKREFRASGSVGFEIDGSDGGLARVLRQAATGFAAAAAAAMISMYGCDPPAVAESLTFAFPVSRAREVNTVQRTLVEAWGLIRESFIDPTFNHQDWDLKLQQTMVEMFPLKSADAAYNKITGMLASLGDPFTRIISPKFVLSCIEGSPADRAGIHEGDELIEIDGESLAGIDGEAAAEKLRGRAGTSVTVKLYRVNSHLVSSFHDALIFSGHEDQVFPN</sequence>
<dbReference type="Proteomes" id="UP000797356">
    <property type="component" value="Chromosome 1"/>
</dbReference>
<protein>
    <submittedName>
        <fullName evidence="2">Putative Carboxyl-terminal-processing peptidase 3, chloroplastic</fullName>
    </submittedName>
</protein>
<reference evidence="2" key="1">
    <citation type="journal article" date="2017" name="Gigascience">
        <title>The genome draft of coconut (Cocos nucifera).</title>
        <authorList>
            <person name="Xiao Y."/>
            <person name="Xu P."/>
            <person name="Fan H."/>
            <person name="Baudouin L."/>
            <person name="Xia W."/>
            <person name="Bocs S."/>
            <person name="Xu J."/>
            <person name="Li Q."/>
            <person name="Guo A."/>
            <person name="Zhou L."/>
            <person name="Li J."/>
            <person name="Wu Y."/>
            <person name="Ma Z."/>
            <person name="Armero A."/>
            <person name="Issali A.E."/>
            <person name="Liu N."/>
            <person name="Peng M."/>
            <person name="Yang Y."/>
        </authorList>
    </citation>
    <scope>NUCLEOTIDE SEQUENCE</scope>
    <source>
        <tissue evidence="2">Spear leaf of Hainan Tall coconut</tissue>
    </source>
</reference>
<gene>
    <name evidence="2" type="ORF">COCNU_01G012150</name>
</gene>
<dbReference type="InterPro" id="IPR001478">
    <property type="entry name" value="PDZ"/>
</dbReference>